<evidence type="ECO:0000256" key="1">
    <source>
        <dbReference type="ARBA" id="ARBA00009477"/>
    </source>
</evidence>
<dbReference type="Proteomes" id="UP001620408">
    <property type="component" value="Unassembled WGS sequence"/>
</dbReference>
<comment type="caution">
    <text evidence="4">The sequence shown here is derived from an EMBL/GenBank/DDBJ whole genome shotgun (WGS) entry which is preliminary data.</text>
</comment>
<dbReference type="PANTHER" id="PTHR30469">
    <property type="entry name" value="MULTIDRUG RESISTANCE PROTEIN MDTA"/>
    <property type="match status" value="1"/>
</dbReference>
<reference evidence="4 5" key="1">
    <citation type="submission" date="2020-10" db="EMBL/GenBank/DDBJ databases">
        <title>Phylogeny of dyella-like bacteria.</title>
        <authorList>
            <person name="Fu J."/>
        </authorList>
    </citation>
    <scope>NUCLEOTIDE SEQUENCE [LARGE SCALE GENOMIC DNA]</scope>
    <source>
        <strain evidence="4 5">BB4</strain>
    </source>
</reference>
<dbReference type="Pfam" id="PF25954">
    <property type="entry name" value="Beta-barrel_RND_2"/>
    <property type="match status" value="1"/>
</dbReference>
<keyword evidence="5" id="KW-1185">Reference proteome</keyword>
<dbReference type="Pfam" id="PF25967">
    <property type="entry name" value="RND-MFP_C"/>
    <property type="match status" value="1"/>
</dbReference>
<sequence length="378" mass="40407">MTQHDQTAPGGLRLRPLWLLGTTLAVAALSACGGKPPESEAARPVIAQPVTTADSAQALRFPGEIHARYEMPLSFRIGGQLIARYARLGDTVKKGQPLARLDDADASKTQASAQAALDAAEHRLVFATQQRDRDEAQARENLISRLQLEQTRDAYAAALAGRDQARQQLALSQNQSRYTTLVADRDGSITSEQAEVGQVLAAGQAVFGFAWSGERDVFFDVPEDRLSDVATGQVATVNVLALSGKPIAARVREISPAADPQARTYRVKASIDEPGAQLRLGMTADVALAPAANQGKSVRLPATALFHQGEKTAVWVVRAEDSKLELRPVSVLRYGERDVLVNSGLNAGERVVMQGVHTVSAGEKVQPVAPPHPEDAPL</sequence>
<evidence type="ECO:0000259" key="3">
    <source>
        <dbReference type="Pfam" id="PF25967"/>
    </source>
</evidence>
<protein>
    <submittedName>
        <fullName evidence="4">Efflux RND transporter periplasmic adaptor subunit</fullName>
    </submittedName>
</protein>
<gene>
    <name evidence="4" type="ORF">ISS97_16080</name>
</gene>
<dbReference type="RefSeq" id="WP_379983593.1">
    <property type="nucleotide sequence ID" value="NZ_JADIKD010000012.1"/>
</dbReference>
<dbReference type="InterPro" id="IPR058627">
    <property type="entry name" value="MdtA-like_C"/>
</dbReference>
<organism evidence="4 5">
    <name type="scientific">Dyella koreensis</name>
    <dbReference type="NCBI Taxonomy" id="311235"/>
    <lineage>
        <taxon>Bacteria</taxon>
        <taxon>Pseudomonadati</taxon>
        <taxon>Pseudomonadota</taxon>
        <taxon>Gammaproteobacteria</taxon>
        <taxon>Lysobacterales</taxon>
        <taxon>Rhodanobacteraceae</taxon>
        <taxon>Dyella</taxon>
    </lineage>
</organism>
<dbReference type="SUPFAM" id="SSF111369">
    <property type="entry name" value="HlyD-like secretion proteins"/>
    <property type="match status" value="1"/>
</dbReference>
<dbReference type="Gene3D" id="2.40.420.20">
    <property type="match status" value="1"/>
</dbReference>
<dbReference type="PANTHER" id="PTHR30469:SF15">
    <property type="entry name" value="HLYD FAMILY OF SECRETION PROTEINS"/>
    <property type="match status" value="1"/>
</dbReference>
<dbReference type="InterPro" id="IPR006143">
    <property type="entry name" value="RND_pump_MFP"/>
</dbReference>
<dbReference type="InterPro" id="IPR058792">
    <property type="entry name" value="Beta-barrel_RND_2"/>
</dbReference>
<dbReference type="Gene3D" id="1.10.287.470">
    <property type="entry name" value="Helix hairpin bin"/>
    <property type="match status" value="1"/>
</dbReference>
<name>A0ABW8K7J6_9GAMM</name>
<evidence type="ECO:0000313" key="5">
    <source>
        <dbReference type="Proteomes" id="UP001620408"/>
    </source>
</evidence>
<dbReference type="Gene3D" id="2.40.30.170">
    <property type="match status" value="1"/>
</dbReference>
<dbReference type="EMBL" id="JADIKD010000012">
    <property type="protein sequence ID" value="MFK2918791.1"/>
    <property type="molecule type" value="Genomic_DNA"/>
</dbReference>
<dbReference type="Gene3D" id="2.40.50.100">
    <property type="match status" value="1"/>
</dbReference>
<comment type="similarity">
    <text evidence="1">Belongs to the membrane fusion protein (MFP) (TC 8.A.1) family.</text>
</comment>
<accession>A0ABW8K7J6</accession>
<dbReference type="NCBIfam" id="TIGR01730">
    <property type="entry name" value="RND_mfp"/>
    <property type="match status" value="1"/>
</dbReference>
<feature type="domain" description="CusB-like beta-barrel" evidence="2">
    <location>
        <begin position="219"/>
        <end position="291"/>
    </location>
</feature>
<evidence type="ECO:0000259" key="2">
    <source>
        <dbReference type="Pfam" id="PF25954"/>
    </source>
</evidence>
<proteinExistence type="inferred from homology"/>
<evidence type="ECO:0000313" key="4">
    <source>
        <dbReference type="EMBL" id="MFK2918791.1"/>
    </source>
</evidence>
<feature type="domain" description="Multidrug resistance protein MdtA-like C-terminal permuted SH3" evidence="3">
    <location>
        <begin position="301"/>
        <end position="356"/>
    </location>
</feature>